<gene>
    <name evidence="1" type="ORF">H8S62_03625</name>
</gene>
<protein>
    <submittedName>
        <fullName evidence="1">Uncharacterized protein</fullName>
    </submittedName>
</protein>
<organism evidence="1 2">
    <name type="scientific">Lawsonibacter faecis</name>
    <dbReference type="NCBI Taxonomy" id="2763052"/>
    <lineage>
        <taxon>Bacteria</taxon>
        <taxon>Bacillati</taxon>
        <taxon>Bacillota</taxon>
        <taxon>Clostridia</taxon>
        <taxon>Eubacteriales</taxon>
        <taxon>Oscillospiraceae</taxon>
        <taxon>Lawsonibacter</taxon>
    </lineage>
</organism>
<dbReference type="AlphaFoldDB" id="A0A8J6MCB1"/>
<sequence>MQVGDKITFIPSAFEVEKSGKPPDRWQKPRQVVGRVIFIHPQRRYFTVEAEVNGRTIRESLYFKK</sequence>
<proteinExistence type="predicted"/>
<dbReference type="Proteomes" id="UP000607645">
    <property type="component" value="Unassembled WGS sequence"/>
</dbReference>
<dbReference type="RefSeq" id="WP_186918496.1">
    <property type="nucleotide sequence ID" value="NZ_JACOPQ010000002.1"/>
</dbReference>
<name>A0A8J6MCB1_9FIRM</name>
<keyword evidence="2" id="KW-1185">Reference proteome</keyword>
<evidence type="ECO:0000313" key="2">
    <source>
        <dbReference type="Proteomes" id="UP000607645"/>
    </source>
</evidence>
<reference evidence="1" key="1">
    <citation type="submission" date="2020-08" db="EMBL/GenBank/DDBJ databases">
        <title>Genome public.</title>
        <authorList>
            <person name="Liu C."/>
            <person name="Sun Q."/>
        </authorList>
    </citation>
    <scope>NUCLEOTIDE SEQUENCE</scope>
    <source>
        <strain evidence="1">NSJ-52</strain>
    </source>
</reference>
<evidence type="ECO:0000313" key="1">
    <source>
        <dbReference type="EMBL" id="MBC5736099.1"/>
    </source>
</evidence>
<comment type="caution">
    <text evidence="1">The sequence shown here is derived from an EMBL/GenBank/DDBJ whole genome shotgun (WGS) entry which is preliminary data.</text>
</comment>
<accession>A0A8J6MCB1</accession>
<dbReference type="EMBL" id="JACOPQ010000002">
    <property type="protein sequence ID" value="MBC5736099.1"/>
    <property type="molecule type" value="Genomic_DNA"/>
</dbReference>